<dbReference type="InterPro" id="IPR017891">
    <property type="entry name" value="Insulin_GF-bd_Cys-rich_CS"/>
</dbReference>
<feature type="domain" description="IGFBP N-terminal" evidence="11">
    <location>
        <begin position="19"/>
        <end position="91"/>
    </location>
</feature>
<dbReference type="GeneTree" id="ENSGT00940000165172"/>
<feature type="signal peptide" evidence="8">
    <location>
        <begin position="1"/>
        <end position="20"/>
    </location>
</feature>
<dbReference type="GO" id="GO:0005178">
    <property type="term" value="F:integrin binding"/>
    <property type="evidence" value="ECO:0007669"/>
    <property type="project" value="TreeGrafter"/>
</dbReference>
<reference evidence="12" key="2">
    <citation type="submission" date="2025-09" db="UniProtKB">
        <authorList>
            <consortium name="Ensembl"/>
        </authorList>
    </citation>
    <scope>IDENTIFICATION</scope>
</reference>
<keyword evidence="13" id="KW-1185">Reference proteome</keyword>
<dbReference type="GO" id="GO:0030335">
    <property type="term" value="P:positive regulation of cell migration"/>
    <property type="evidence" value="ECO:0007669"/>
    <property type="project" value="TreeGrafter"/>
</dbReference>
<comment type="caution">
    <text evidence="6">Lacks conserved residue(s) required for the propagation of feature annotation.</text>
</comment>
<dbReference type="GO" id="GO:0051240">
    <property type="term" value="P:positive regulation of multicellular organismal process"/>
    <property type="evidence" value="ECO:0007669"/>
    <property type="project" value="UniProtKB-ARBA"/>
</dbReference>
<dbReference type="AlphaFoldDB" id="A0A8C5CJ85"/>
<dbReference type="OMA" id="VRPCSSM"/>
<evidence type="ECO:0000256" key="2">
    <source>
        <dbReference type="ARBA" id="ARBA00008125"/>
    </source>
</evidence>
<comment type="subcellular location">
    <subcellularLocation>
        <location evidence="1">Secreted</location>
    </subcellularLocation>
</comment>
<dbReference type="InterPro" id="IPR000867">
    <property type="entry name" value="IGFBP-like"/>
</dbReference>
<dbReference type="InterPro" id="IPR043973">
    <property type="entry name" value="TSP1_CCN"/>
</dbReference>
<evidence type="ECO:0000256" key="1">
    <source>
        <dbReference type="ARBA" id="ARBA00004613"/>
    </source>
</evidence>
<dbReference type="PROSITE" id="PS51323">
    <property type="entry name" value="IGFBP_N_2"/>
    <property type="match status" value="1"/>
</dbReference>
<dbReference type="InterPro" id="IPR001007">
    <property type="entry name" value="VWF_dom"/>
</dbReference>
<proteinExistence type="inferred from homology"/>
<dbReference type="Pfam" id="PF00093">
    <property type="entry name" value="VWC"/>
    <property type="match status" value="1"/>
</dbReference>
<dbReference type="GO" id="GO:0045597">
    <property type="term" value="P:positive regulation of cell differentiation"/>
    <property type="evidence" value="ECO:0007669"/>
    <property type="project" value="TreeGrafter"/>
</dbReference>
<evidence type="ECO:0000313" key="12">
    <source>
        <dbReference type="Ensembl" id="ENSGMOP00000062275.1"/>
    </source>
</evidence>
<dbReference type="PROSITE" id="PS01208">
    <property type="entry name" value="VWFC_1"/>
    <property type="match status" value="1"/>
</dbReference>
<dbReference type="GO" id="GO:0005615">
    <property type="term" value="C:extracellular space"/>
    <property type="evidence" value="ECO:0007669"/>
    <property type="project" value="TreeGrafter"/>
</dbReference>
<feature type="domain" description="VWFC" evidence="10">
    <location>
        <begin position="95"/>
        <end position="161"/>
    </location>
</feature>
<reference evidence="12" key="1">
    <citation type="submission" date="2025-08" db="UniProtKB">
        <authorList>
            <consortium name="Ensembl"/>
        </authorList>
    </citation>
    <scope>IDENTIFICATION</scope>
</reference>
<dbReference type="SUPFAM" id="SSF57184">
    <property type="entry name" value="Growth factor receptor domain"/>
    <property type="match status" value="1"/>
</dbReference>
<comment type="similarity">
    <text evidence="2">Belongs to the CCN family.</text>
</comment>
<evidence type="ECO:0000313" key="13">
    <source>
        <dbReference type="Proteomes" id="UP000694546"/>
    </source>
</evidence>
<evidence type="ECO:0000256" key="7">
    <source>
        <dbReference type="SAM" id="MobiDB-lite"/>
    </source>
</evidence>
<dbReference type="PROSITE" id="PS01185">
    <property type="entry name" value="CTCK_1"/>
    <property type="match status" value="1"/>
</dbReference>
<dbReference type="PANTHER" id="PTHR11348">
    <property type="entry name" value="CONNECTIVE TISSUE GROWTH FACTOR-RELATED"/>
    <property type="match status" value="1"/>
</dbReference>
<dbReference type="InterPro" id="IPR000884">
    <property type="entry name" value="TSP1_rpt"/>
</dbReference>
<dbReference type="PIRSF" id="PIRSF036495">
    <property type="entry name" value="IGFBP_rP_CNN"/>
    <property type="match status" value="1"/>
</dbReference>
<dbReference type="InterPro" id="IPR012395">
    <property type="entry name" value="IGFBP_CNN"/>
</dbReference>
<evidence type="ECO:0000259" key="9">
    <source>
        <dbReference type="PROSITE" id="PS01225"/>
    </source>
</evidence>
<dbReference type="GO" id="GO:0031012">
    <property type="term" value="C:extracellular matrix"/>
    <property type="evidence" value="ECO:0007669"/>
    <property type="project" value="TreeGrafter"/>
</dbReference>
<dbReference type="SUPFAM" id="SSF82895">
    <property type="entry name" value="TSP-1 type 1 repeat"/>
    <property type="match status" value="1"/>
</dbReference>
<dbReference type="GO" id="GO:0007165">
    <property type="term" value="P:signal transduction"/>
    <property type="evidence" value="ECO:0007669"/>
    <property type="project" value="InterPro"/>
</dbReference>
<dbReference type="GO" id="GO:0007155">
    <property type="term" value="P:cell adhesion"/>
    <property type="evidence" value="ECO:0007669"/>
    <property type="project" value="TreeGrafter"/>
</dbReference>
<dbReference type="Ensembl" id="ENSGMOT00000049589.1">
    <property type="protein sequence ID" value="ENSGMOP00000062275.1"/>
    <property type="gene ID" value="ENSGMOG00000032786.1"/>
</dbReference>
<dbReference type="SMART" id="SM00209">
    <property type="entry name" value="TSP1"/>
    <property type="match status" value="1"/>
</dbReference>
<dbReference type="PROSITE" id="PS50184">
    <property type="entry name" value="VWFC_2"/>
    <property type="match status" value="1"/>
</dbReference>
<protein>
    <submittedName>
        <fullName evidence="12">Si:ch211-106h11.3</fullName>
    </submittedName>
</protein>
<dbReference type="SMART" id="SM00041">
    <property type="entry name" value="CT"/>
    <property type="match status" value="1"/>
</dbReference>
<evidence type="ECO:0000256" key="3">
    <source>
        <dbReference type="ARBA" id="ARBA00022525"/>
    </source>
</evidence>
<dbReference type="PROSITE" id="PS00222">
    <property type="entry name" value="IGFBP_N_1"/>
    <property type="match status" value="1"/>
</dbReference>
<keyword evidence="5" id="KW-1015">Disulfide bond</keyword>
<feature type="compositionally biased region" description="Basic residues" evidence="7">
    <location>
        <begin position="205"/>
        <end position="221"/>
    </location>
</feature>
<keyword evidence="4 8" id="KW-0732">Signal</keyword>
<dbReference type="Pfam" id="PF19035">
    <property type="entry name" value="TSP1_CCN"/>
    <property type="match status" value="1"/>
</dbReference>
<feature type="domain" description="CTCK" evidence="9">
    <location>
        <begin position="315"/>
        <end position="389"/>
    </location>
</feature>
<dbReference type="OrthoDB" id="365605at2759"/>
<dbReference type="Gene3D" id="2.10.70.10">
    <property type="entry name" value="Complement Module, domain 1"/>
    <property type="match status" value="1"/>
</dbReference>
<evidence type="ECO:0000256" key="8">
    <source>
        <dbReference type="SAM" id="SignalP"/>
    </source>
</evidence>
<accession>A0A8C5CJ85</accession>
<feature type="region of interest" description="Disordered" evidence="7">
    <location>
        <begin position="204"/>
        <end position="237"/>
    </location>
</feature>
<evidence type="ECO:0000259" key="10">
    <source>
        <dbReference type="PROSITE" id="PS50184"/>
    </source>
</evidence>
<dbReference type="PROSITE" id="PS50092">
    <property type="entry name" value="TSP1"/>
    <property type="match status" value="1"/>
</dbReference>
<dbReference type="InterPro" id="IPR006208">
    <property type="entry name" value="Glyco_hormone_CN"/>
</dbReference>
<dbReference type="GO" id="GO:0008201">
    <property type="term" value="F:heparin binding"/>
    <property type="evidence" value="ECO:0007669"/>
    <property type="project" value="TreeGrafter"/>
</dbReference>
<dbReference type="Gene3D" id="2.20.100.10">
    <property type="entry name" value="Thrombospondin type-1 (TSP1) repeat"/>
    <property type="match status" value="1"/>
</dbReference>
<evidence type="ECO:0000256" key="6">
    <source>
        <dbReference type="PROSITE-ProRule" id="PRU00039"/>
    </source>
</evidence>
<feature type="chain" id="PRO_5034436912" evidence="8">
    <location>
        <begin position="21"/>
        <end position="411"/>
    </location>
</feature>
<dbReference type="FunFam" id="2.10.70.10:FF:000015">
    <property type="entry name" value="CYR61 isoform 1"/>
    <property type="match status" value="1"/>
</dbReference>
<sequence length="411" mass="45438">MGTLLLLAALQMMTVGLVEAAGCPAVCECPVGPPPCPLGVSLVADGCGCCKVCAGQLNQDCHEGRPCDHHKGLDCNYGNDVASPHGICRAKAEGRSCEYDGRMYQNGEDFRAGCKHQCTCIDGAMGCIPLCPAHLPLATPSCPAPRLVKVPGQCCHRLDCSETAIAAATPARRWPAPPPAYSPLFPFLPYKPYPYPDHPYVKTKAYPKPHPYPHKPRKDRKQWREEEGRGNALLDPGRKWEKPQRLKHLATWRQADDQCVVQTTSWSQCSRSCGVGVSSRVTNDNAKCKLVKETRLCNVRPCSSMSLPVKKGRKCSRTHKAPEPHRLSYAGCRTARLYRPNYCGVCRDGRCCSPRRTRTATVTFACADGERFDRAVMFIQSCKCSDECNHLNEAAMTPQRWLYGDTHKFLD</sequence>
<dbReference type="SUPFAM" id="SSF57603">
    <property type="entry name" value="FnI-like domain"/>
    <property type="match status" value="1"/>
</dbReference>
<dbReference type="InterPro" id="IPR036383">
    <property type="entry name" value="TSP1_rpt_sf"/>
</dbReference>
<evidence type="ECO:0000259" key="11">
    <source>
        <dbReference type="PROSITE" id="PS51323"/>
    </source>
</evidence>
<dbReference type="Pfam" id="PF00219">
    <property type="entry name" value="IGFBP"/>
    <property type="match status" value="1"/>
</dbReference>
<dbReference type="PROSITE" id="PS01225">
    <property type="entry name" value="CTCK_2"/>
    <property type="match status" value="1"/>
</dbReference>
<dbReference type="InterPro" id="IPR009030">
    <property type="entry name" value="Growth_fac_rcpt_cys_sf"/>
</dbReference>
<evidence type="ECO:0000256" key="5">
    <source>
        <dbReference type="ARBA" id="ARBA00023157"/>
    </source>
</evidence>
<dbReference type="InterPro" id="IPR006207">
    <property type="entry name" value="Cys_knot_C"/>
</dbReference>
<name>A0A8C5CJ85_GADMO</name>
<keyword evidence="3" id="KW-0964">Secreted</keyword>
<dbReference type="Pfam" id="PF00007">
    <property type="entry name" value="Cys_knot"/>
    <property type="match status" value="1"/>
</dbReference>
<gene>
    <name evidence="12" type="primary">si:ch211-106h11.3</name>
</gene>
<dbReference type="Proteomes" id="UP000694546">
    <property type="component" value="Chromosome 2"/>
</dbReference>
<organism evidence="12 13">
    <name type="scientific">Gadus morhua</name>
    <name type="common">Atlantic cod</name>
    <dbReference type="NCBI Taxonomy" id="8049"/>
    <lineage>
        <taxon>Eukaryota</taxon>
        <taxon>Metazoa</taxon>
        <taxon>Chordata</taxon>
        <taxon>Craniata</taxon>
        <taxon>Vertebrata</taxon>
        <taxon>Euteleostomi</taxon>
        <taxon>Actinopterygii</taxon>
        <taxon>Neopterygii</taxon>
        <taxon>Teleostei</taxon>
        <taxon>Neoteleostei</taxon>
        <taxon>Acanthomorphata</taxon>
        <taxon>Zeiogadaria</taxon>
        <taxon>Gadariae</taxon>
        <taxon>Gadiformes</taxon>
        <taxon>Gadoidei</taxon>
        <taxon>Gadidae</taxon>
        <taxon>Gadus</taxon>
    </lineage>
</organism>
<evidence type="ECO:0000256" key="4">
    <source>
        <dbReference type="ARBA" id="ARBA00022729"/>
    </source>
</evidence>
<dbReference type="SMART" id="SM00121">
    <property type="entry name" value="IB"/>
    <property type="match status" value="1"/>
</dbReference>
<dbReference type="InterPro" id="IPR050941">
    <property type="entry name" value="CCN"/>
</dbReference>
<dbReference type="SMART" id="SM00214">
    <property type="entry name" value="VWC"/>
    <property type="match status" value="1"/>
</dbReference>
<dbReference type="PANTHER" id="PTHR11348:SF20">
    <property type="entry name" value="PROTEIN CYR61"/>
    <property type="match status" value="1"/>
</dbReference>